<dbReference type="PANTHER" id="PTHR21624">
    <property type="entry name" value="STEROL DESATURASE-RELATED PROTEIN"/>
    <property type="match status" value="1"/>
</dbReference>
<evidence type="ECO:0000259" key="8">
    <source>
        <dbReference type="Pfam" id="PF04116"/>
    </source>
</evidence>
<accession>A0A318K7L2</accession>
<sequence>MFAQASARSVVLDDGRVLVNRLELLTYALPAFAFFMLVEWIAYRRDPDRPANGGSGRDTMSNIATFTLGRLAKPLTQYLIPFSAVVAAAAITPLHLSARSWWVWVLGLVVTDFCYYWAHRADHRVRLLWTAHSVHHSSEYFNLSTAIRLPWVHPVANVLRGMAWVPAALLGFPVWMIFLLQSIGLLYQFPIHTQRVTTLARPIEFLFNTPAHHRVHHGSNQPYLDKNYGGIFIVWDRMFGSFAAESEPIHYGLTKNVGTDNPLKVNYHELAGLVRDVRGAATWRGRLGYVFGPPGWTEQRPVAPEPLAAKPVQLTP</sequence>
<evidence type="ECO:0000256" key="2">
    <source>
        <dbReference type="ARBA" id="ARBA00022692"/>
    </source>
</evidence>
<dbReference type="GO" id="GO:0016020">
    <property type="term" value="C:membrane"/>
    <property type="evidence" value="ECO:0007669"/>
    <property type="project" value="GOC"/>
</dbReference>
<gene>
    <name evidence="9" type="ORF">DFR70_102782</name>
</gene>
<evidence type="ECO:0000313" key="9">
    <source>
        <dbReference type="EMBL" id="PXX69095.1"/>
    </source>
</evidence>
<keyword evidence="2 7" id="KW-0812">Transmembrane</keyword>
<feature type="domain" description="Fatty acid hydroxylase" evidence="8">
    <location>
        <begin position="104"/>
        <end position="241"/>
    </location>
</feature>
<keyword evidence="10" id="KW-1185">Reference proteome</keyword>
<evidence type="ECO:0000313" key="10">
    <source>
        <dbReference type="Proteomes" id="UP000247569"/>
    </source>
</evidence>
<dbReference type="EMBL" id="QJKF01000002">
    <property type="protein sequence ID" value="PXX69095.1"/>
    <property type="molecule type" value="Genomic_DNA"/>
</dbReference>
<feature type="transmembrane region" description="Helical" evidence="7">
    <location>
        <begin position="163"/>
        <end position="187"/>
    </location>
</feature>
<keyword evidence="6 7" id="KW-0472">Membrane</keyword>
<dbReference type="GO" id="GO:0050479">
    <property type="term" value="F:glyceryl-ether monooxygenase activity"/>
    <property type="evidence" value="ECO:0007669"/>
    <property type="project" value="TreeGrafter"/>
</dbReference>
<evidence type="ECO:0000256" key="1">
    <source>
        <dbReference type="ARBA" id="ARBA00004127"/>
    </source>
</evidence>
<evidence type="ECO:0000256" key="5">
    <source>
        <dbReference type="ARBA" id="ARBA00023098"/>
    </source>
</evidence>
<keyword evidence="5" id="KW-0443">Lipid metabolism</keyword>
<dbReference type="GO" id="GO:0012505">
    <property type="term" value="C:endomembrane system"/>
    <property type="evidence" value="ECO:0007669"/>
    <property type="project" value="UniProtKB-SubCell"/>
</dbReference>
<dbReference type="GO" id="GO:0006643">
    <property type="term" value="P:membrane lipid metabolic process"/>
    <property type="evidence" value="ECO:0007669"/>
    <property type="project" value="TreeGrafter"/>
</dbReference>
<evidence type="ECO:0000256" key="4">
    <source>
        <dbReference type="ARBA" id="ARBA00023002"/>
    </source>
</evidence>
<evidence type="ECO:0000256" key="6">
    <source>
        <dbReference type="ARBA" id="ARBA00023136"/>
    </source>
</evidence>
<dbReference type="Proteomes" id="UP000247569">
    <property type="component" value="Unassembled WGS sequence"/>
</dbReference>
<dbReference type="Pfam" id="PF04116">
    <property type="entry name" value="FA_hydroxylase"/>
    <property type="match status" value="1"/>
</dbReference>
<feature type="transmembrane region" description="Helical" evidence="7">
    <location>
        <begin position="24"/>
        <end position="43"/>
    </location>
</feature>
<dbReference type="GO" id="GO:0008610">
    <property type="term" value="P:lipid biosynthetic process"/>
    <property type="evidence" value="ECO:0007669"/>
    <property type="project" value="InterPro"/>
</dbReference>
<evidence type="ECO:0000256" key="7">
    <source>
        <dbReference type="SAM" id="Phobius"/>
    </source>
</evidence>
<feature type="transmembrane region" description="Helical" evidence="7">
    <location>
        <begin position="101"/>
        <end position="118"/>
    </location>
</feature>
<reference evidence="9 10" key="1">
    <citation type="submission" date="2018-05" db="EMBL/GenBank/DDBJ databases">
        <title>Genomic Encyclopedia of Type Strains, Phase IV (KMG-IV): sequencing the most valuable type-strain genomes for metagenomic binning, comparative biology and taxonomic classification.</title>
        <authorList>
            <person name="Goeker M."/>
        </authorList>
    </citation>
    <scope>NUCLEOTIDE SEQUENCE [LARGE SCALE GENOMIC DNA]</scope>
    <source>
        <strain evidence="9 10">DSM 44704</strain>
    </source>
</reference>
<dbReference type="AlphaFoldDB" id="A0A318K7L2"/>
<dbReference type="GO" id="GO:0005506">
    <property type="term" value="F:iron ion binding"/>
    <property type="evidence" value="ECO:0007669"/>
    <property type="project" value="InterPro"/>
</dbReference>
<dbReference type="PANTHER" id="PTHR21624:SF1">
    <property type="entry name" value="ALKYLGLYCEROL MONOOXYGENASE"/>
    <property type="match status" value="1"/>
</dbReference>
<feature type="transmembrane region" description="Helical" evidence="7">
    <location>
        <begin position="78"/>
        <end position="95"/>
    </location>
</feature>
<keyword evidence="3 7" id="KW-1133">Transmembrane helix</keyword>
<comment type="caution">
    <text evidence="9">The sequence shown here is derived from an EMBL/GenBank/DDBJ whole genome shotgun (WGS) entry which is preliminary data.</text>
</comment>
<comment type="subcellular location">
    <subcellularLocation>
        <location evidence="1">Endomembrane system</location>
        <topology evidence="1">Multi-pass membrane protein</topology>
    </subcellularLocation>
</comment>
<protein>
    <submittedName>
        <fullName evidence="9">Sterol desaturase/sphingolipid hydroxylase (Fatty acid hydroxylase superfamily)</fullName>
    </submittedName>
</protein>
<proteinExistence type="predicted"/>
<dbReference type="InterPro" id="IPR006694">
    <property type="entry name" value="Fatty_acid_hydroxylase"/>
</dbReference>
<keyword evidence="4" id="KW-0560">Oxidoreductase</keyword>
<evidence type="ECO:0000256" key="3">
    <source>
        <dbReference type="ARBA" id="ARBA00022989"/>
    </source>
</evidence>
<name>A0A318K7L2_9NOCA</name>
<dbReference type="InterPro" id="IPR051689">
    <property type="entry name" value="Sterol_desaturase/TMEM195"/>
</dbReference>
<organism evidence="9 10">
    <name type="scientific">Nocardia tenerifensis</name>
    <dbReference type="NCBI Taxonomy" id="228006"/>
    <lineage>
        <taxon>Bacteria</taxon>
        <taxon>Bacillati</taxon>
        <taxon>Actinomycetota</taxon>
        <taxon>Actinomycetes</taxon>
        <taxon>Mycobacteriales</taxon>
        <taxon>Nocardiaceae</taxon>
        <taxon>Nocardia</taxon>
    </lineage>
</organism>